<dbReference type="Proteomes" id="UP000064967">
    <property type="component" value="Chromosome"/>
</dbReference>
<keyword evidence="11" id="KW-1185">Reference proteome</keyword>
<dbReference type="SUPFAM" id="SSF55781">
    <property type="entry name" value="GAF domain-like"/>
    <property type="match status" value="1"/>
</dbReference>
<dbReference type="InterPro" id="IPR000719">
    <property type="entry name" value="Prot_kinase_dom"/>
</dbReference>
<evidence type="ECO:0000256" key="4">
    <source>
        <dbReference type="ARBA" id="ARBA00023125"/>
    </source>
</evidence>
<dbReference type="KEGG" id="llu:AKJ09_05611"/>
<name>A0A0K1PZM8_9BACT</name>
<dbReference type="SUPFAM" id="SSF52540">
    <property type="entry name" value="P-loop containing nucleoside triphosphate hydrolases"/>
    <property type="match status" value="1"/>
</dbReference>
<dbReference type="InterPro" id="IPR009057">
    <property type="entry name" value="Homeodomain-like_sf"/>
</dbReference>
<dbReference type="GO" id="GO:0006355">
    <property type="term" value="P:regulation of DNA-templated transcription"/>
    <property type="evidence" value="ECO:0007669"/>
    <property type="project" value="InterPro"/>
</dbReference>
<feature type="domain" description="Sigma-54 factor interaction" evidence="9">
    <location>
        <begin position="1083"/>
        <end position="1309"/>
    </location>
</feature>
<dbReference type="GO" id="GO:0043565">
    <property type="term" value="F:sequence-specific DNA binding"/>
    <property type="evidence" value="ECO:0007669"/>
    <property type="project" value="InterPro"/>
</dbReference>
<dbReference type="InterPro" id="IPR025943">
    <property type="entry name" value="Sigma_54_int_dom_ATP-bd_2"/>
</dbReference>
<dbReference type="InterPro" id="IPR002197">
    <property type="entry name" value="HTH_Fis"/>
</dbReference>
<keyword evidence="2 6" id="KW-0067">ATP-binding</keyword>
<dbReference type="SMART" id="SM00220">
    <property type="entry name" value="S_TKc"/>
    <property type="match status" value="1"/>
</dbReference>
<dbReference type="PANTHER" id="PTHR32071">
    <property type="entry name" value="TRANSCRIPTIONAL REGULATORY PROTEIN"/>
    <property type="match status" value="1"/>
</dbReference>
<dbReference type="InterPro" id="IPR058031">
    <property type="entry name" value="AAA_lid_NorR"/>
</dbReference>
<dbReference type="InterPro" id="IPR029016">
    <property type="entry name" value="GAF-like_dom_sf"/>
</dbReference>
<sequence>MLERIGEGASAIVYKARRDDDGTLAALKVAKRGLDDEDGWVGREAALVASLERRWGPRLLDAGRVPSSVAALPTNTSFVATTWIEGESLDGVVARTTSERSALAARVAHGVGRALDELHGMGVRHGDVKLSNVVVAPGTPESRDACDARAVTLIDMGLAASLDNEHALGSTPRYLAPEIAAGDAATPAADLYALGIVLAEILMPTIATAGDPRPLLAPTFGEGEIGRWIEALVARSPGARPAASWVADRAARFLGLASDEREIIEARKARVRRTYLAVRAEGIRSGGTIDEAIASPTRDWLEEALALAARVSEPDRSEALRLEPLDTLGKARWLLGLVGPQAASWPSPAQSEGELASQLLSLCEVAAPEAWTLADVVEGASGSARAAASWSSGEELDLALTRALLRPRPDAAAVARAESEVADGRAPTSLAVDLAMALLRRGEIGRAFAAISAAKGQTPEVLAVFSEIARRRGDVVAAEGAARRAAADASAPSRDGARAILARLAWDRGAFDVADEELGDARGASAAEVRGLVAYARGDLDRGLRIVDDASREPNDALGQARLAATRGMLEHARGHAAASVEAFASAADLAAREGAVVEEATYLTGLAAAATDAGAASQALGAATRAALLWERLGRPALAARAFLSRAAAFAIIGASHDADVAAALASSRAKLSGDRRAVAFARWSIVETRLPRDARARREVLLADEELARLDSDPLGEDRVRSAARLLVWADGVMFDGSPVRLGAIDERVGTLSGPARWDWWGARATALVARRKTDGAFSVADAKFVIGQLLGLLDQPAPVGARGPALDAGVRLAAEIPDGDVVRRLETARRAAADALRAGTPVEHRAALATVAWAHASSSESAASLASAPLGAAQVEQLDAIVRSLSSRDRLKPLLEQVLDAMVLWTGVERGLLLLTAPDGKLVPRAARNLARRDLGTEQLTLSMGIAKRAMDERQAVVATDAYSQIGDLHASVHALRLRSVLAVPLVARGDVLGVVYLDDRVRRGAFGPAELAWVRLVASQAALAIADARDQALLRRAIRRAERANASLARELGAREAELVAIRAELAQGEDTRFRYDEIAGRSEPMRAMLRLVDRVTASDVPVLLIGESGTGKELVARAIHTNGPRASRPFVTENCGSVPEALLESTLFGHVRGAFTGASSTRAGLFDVADGGTLFLDEIGEMPLAMQTKLLRVLQNGEVRPVGSERVHKVDVRIIGATHRDLEAMVAAGTFREDLFYRLNVVSIRVPALRERQADIPLLVAHFIEKHAKGRRLKVTKAAIERLTAFAWPGNVRQLENEIRRALVLADERIDEGDLSEEVARGGPAAAREAGSGLKARVDALETQLVREALVRTKGNQTRAAEALGISRFGLQKMMRRLGIR</sequence>
<evidence type="ECO:0000256" key="7">
    <source>
        <dbReference type="SAM" id="Coils"/>
    </source>
</evidence>
<dbReference type="PROSITE" id="PS50045">
    <property type="entry name" value="SIGMA54_INTERACT_4"/>
    <property type="match status" value="1"/>
</dbReference>
<accession>A0A0K1PZM8</accession>
<dbReference type="PROSITE" id="PS00675">
    <property type="entry name" value="SIGMA54_INTERACT_1"/>
    <property type="match status" value="1"/>
</dbReference>
<dbReference type="Pfam" id="PF00069">
    <property type="entry name" value="Pkinase"/>
    <property type="match status" value="1"/>
</dbReference>
<evidence type="ECO:0000259" key="8">
    <source>
        <dbReference type="PROSITE" id="PS50011"/>
    </source>
</evidence>
<dbReference type="GO" id="GO:0005524">
    <property type="term" value="F:ATP binding"/>
    <property type="evidence" value="ECO:0007669"/>
    <property type="project" value="UniProtKB-UniRule"/>
</dbReference>
<dbReference type="Pfam" id="PF00158">
    <property type="entry name" value="Sigma54_activat"/>
    <property type="match status" value="1"/>
</dbReference>
<dbReference type="InterPro" id="IPR025662">
    <property type="entry name" value="Sigma_54_int_dom_ATP-bd_1"/>
</dbReference>
<keyword evidence="1 6" id="KW-0547">Nucleotide-binding</keyword>
<dbReference type="PRINTS" id="PR01590">
    <property type="entry name" value="HTHFIS"/>
</dbReference>
<evidence type="ECO:0000313" key="10">
    <source>
        <dbReference type="EMBL" id="AKU98947.1"/>
    </source>
</evidence>
<dbReference type="GO" id="GO:0004672">
    <property type="term" value="F:protein kinase activity"/>
    <property type="evidence" value="ECO:0007669"/>
    <property type="project" value="InterPro"/>
</dbReference>
<feature type="coiled-coil region" evidence="7">
    <location>
        <begin position="1035"/>
        <end position="1062"/>
    </location>
</feature>
<keyword evidence="4" id="KW-0238">DNA-binding</keyword>
<dbReference type="PROSITE" id="PS00107">
    <property type="entry name" value="PROTEIN_KINASE_ATP"/>
    <property type="match status" value="1"/>
</dbReference>
<dbReference type="InterPro" id="IPR027417">
    <property type="entry name" value="P-loop_NTPase"/>
</dbReference>
<evidence type="ECO:0000256" key="6">
    <source>
        <dbReference type="PROSITE-ProRule" id="PRU10141"/>
    </source>
</evidence>
<evidence type="ECO:0000256" key="3">
    <source>
        <dbReference type="ARBA" id="ARBA00023015"/>
    </source>
</evidence>
<dbReference type="InterPro" id="IPR003018">
    <property type="entry name" value="GAF"/>
</dbReference>
<dbReference type="SMART" id="SM00065">
    <property type="entry name" value="GAF"/>
    <property type="match status" value="1"/>
</dbReference>
<dbReference type="Gene3D" id="1.10.10.60">
    <property type="entry name" value="Homeodomain-like"/>
    <property type="match status" value="1"/>
</dbReference>
<keyword evidence="7" id="KW-0175">Coiled coil</keyword>
<evidence type="ECO:0000256" key="2">
    <source>
        <dbReference type="ARBA" id="ARBA00022840"/>
    </source>
</evidence>
<dbReference type="InterPro" id="IPR003593">
    <property type="entry name" value="AAA+_ATPase"/>
</dbReference>
<evidence type="ECO:0000259" key="9">
    <source>
        <dbReference type="PROSITE" id="PS50045"/>
    </source>
</evidence>
<dbReference type="PROSITE" id="PS50011">
    <property type="entry name" value="PROTEIN_KINASE_DOM"/>
    <property type="match status" value="1"/>
</dbReference>
<evidence type="ECO:0000256" key="1">
    <source>
        <dbReference type="ARBA" id="ARBA00022741"/>
    </source>
</evidence>
<dbReference type="Pfam" id="PF25601">
    <property type="entry name" value="AAA_lid_14"/>
    <property type="match status" value="1"/>
</dbReference>
<dbReference type="InterPro" id="IPR011009">
    <property type="entry name" value="Kinase-like_dom_sf"/>
</dbReference>
<dbReference type="CDD" id="cd00009">
    <property type="entry name" value="AAA"/>
    <property type="match status" value="1"/>
</dbReference>
<feature type="binding site" evidence="6">
    <location>
        <position position="28"/>
    </location>
    <ligand>
        <name>ATP</name>
        <dbReference type="ChEBI" id="CHEBI:30616"/>
    </ligand>
</feature>
<dbReference type="Gene3D" id="1.10.8.60">
    <property type="match status" value="1"/>
</dbReference>
<proteinExistence type="predicted"/>
<dbReference type="SMART" id="SM00382">
    <property type="entry name" value="AAA"/>
    <property type="match status" value="1"/>
</dbReference>
<organism evidence="10 11">
    <name type="scientific">Labilithrix luteola</name>
    <dbReference type="NCBI Taxonomy" id="1391654"/>
    <lineage>
        <taxon>Bacteria</taxon>
        <taxon>Pseudomonadati</taxon>
        <taxon>Myxococcota</taxon>
        <taxon>Polyangia</taxon>
        <taxon>Polyangiales</taxon>
        <taxon>Labilitrichaceae</taxon>
        <taxon>Labilithrix</taxon>
    </lineage>
</organism>
<dbReference type="PROSITE" id="PS00108">
    <property type="entry name" value="PROTEIN_KINASE_ST"/>
    <property type="match status" value="1"/>
</dbReference>
<dbReference type="Pfam" id="PF13185">
    <property type="entry name" value="GAF_2"/>
    <property type="match status" value="1"/>
</dbReference>
<keyword evidence="3" id="KW-0805">Transcription regulation</keyword>
<evidence type="ECO:0000313" key="11">
    <source>
        <dbReference type="Proteomes" id="UP000064967"/>
    </source>
</evidence>
<dbReference type="Gene3D" id="3.30.450.40">
    <property type="match status" value="1"/>
</dbReference>
<dbReference type="InterPro" id="IPR008271">
    <property type="entry name" value="Ser/Thr_kinase_AS"/>
</dbReference>
<dbReference type="InterPro" id="IPR025944">
    <property type="entry name" value="Sigma_54_int_dom_CS"/>
</dbReference>
<reference evidence="10 11" key="1">
    <citation type="submission" date="2015-08" db="EMBL/GenBank/DDBJ databases">
        <authorList>
            <person name="Babu N.S."/>
            <person name="Beckwith C.J."/>
            <person name="Beseler K.G."/>
            <person name="Brison A."/>
            <person name="Carone J.V."/>
            <person name="Caskin T.P."/>
            <person name="Diamond M."/>
            <person name="Durham M.E."/>
            <person name="Foxe J.M."/>
            <person name="Go M."/>
            <person name="Henderson B.A."/>
            <person name="Jones I.B."/>
            <person name="McGettigan J.A."/>
            <person name="Micheletti S.J."/>
            <person name="Nasrallah M.E."/>
            <person name="Ortiz D."/>
            <person name="Piller C.R."/>
            <person name="Privatt S.R."/>
            <person name="Schneider S.L."/>
            <person name="Sharp S."/>
            <person name="Smith T.C."/>
            <person name="Stanton J.D."/>
            <person name="Ullery H.E."/>
            <person name="Wilson R.J."/>
            <person name="Serrano M.G."/>
            <person name="Buck G."/>
            <person name="Lee V."/>
            <person name="Wang Y."/>
            <person name="Carvalho R."/>
            <person name="Voegtly L."/>
            <person name="Shi R."/>
            <person name="Duckworth R."/>
            <person name="Johnson A."/>
            <person name="Loviza R."/>
            <person name="Walstead R."/>
            <person name="Shah Z."/>
            <person name="Kiflezghi M."/>
            <person name="Wade K."/>
            <person name="Ball S.L."/>
            <person name="Bradley K.W."/>
            <person name="Asai D.J."/>
            <person name="Bowman C.A."/>
            <person name="Russell D.A."/>
            <person name="Pope W.H."/>
            <person name="Jacobs-Sera D."/>
            <person name="Hendrix R.W."/>
            <person name="Hatfull G.F."/>
        </authorList>
    </citation>
    <scope>NUCLEOTIDE SEQUENCE [LARGE SCALE GENOMIC DNA]</scope>
    <source>
        <strain evidence="10 11">DSM 27648</strain>
    </source>
</reference>
<dbReference type="InterPro" id="IPR002078">
    <property type="entry name" value="Sigma_54_int"/>
</dbReference>
<dbReference type="FunFam" id="3.40.50.300:FF:000006">
    <property type="entry name" value="DNA-binding transcriptional regulator NtrC"/>
    <property type="match status" value="1"/>
</dbReference>
<evidence type="ECO:0000256" key="5">
    <source>
        <dbReference type="ARBA" id="ARBA00023163"/>
    </source>
</evidence>
<gene>
    <name evidence="10" type="ORF">AKJ09_05611</name>
</gene>
<dbReference type="SUPFAM" id="SSF46689">
    <property type="entry name" value="Homeodomain-like"/>
    <property type="match status" value="1"/>
</dbReference>
<dbReference type="PROSITE" id="PS00676">
    <property type="entry name" value="SIGMA54_INTERACT_2"/>
    <property type="match status" value="1"/>
</dbReference>
<dbReference type="Gene3D" id="3.40.50.300">
    <property type="entry name" value="P-loop containing nucleotide triphosphate hydrolases"/>
    <property type="match status" value="1"/>
</dbReference>
<dbReference type="PROSITE" id="PS00688">
    <property type="entry name" value="SIGMA54_INTERACT_3"/>
    <property type="match status" value="1"/>
</dbReference>
<dbReference type="Gene3D" id="1.10.510.10">
    <property type="entry name" value="Transferase(Phosphotransferase) domain 1"/>
    <property type="match status" value="1"/>
</dbReference>
<dbReference type="SUPFAM" id="SSF56112">
    <property type="entry name" value="Protein kinase-like (PK-like)"/>
    <property type="match status" value="1"/>
</dbReference>
<protein>
    <submittedName>
        <fullName evidence="10">Response regulator of zinc sigma-54-dependent two-component system</fullName>
    </submittedName>
</protein>
<keyword evidence="5" id="KW-0804">Transcription</keyword>
<dbReference type="EMBL" id="CP012333">
    <property type="protein sequence ID" value="AKU98947.1"/>
    <property type="molecule type" value="Genomic_DNA"/>
</dbReference>
<dbReference type="STRING" id="1391654.AKJ09_05611"/>
<dbReference type="Pfam" id="PF02954">
    <property type="entry name" value="HTH_8"/>
    <property type="match status" value="1"/>
</dbReference>
<dbReference type="InterPro" id="IPR017441">
    <property type="entry name" value="Protein_kinase_ATP_BS"/>
</dbReference>
<feature type="domain" description="Protein kinase" evidence="8">
    <location>
        <begin position="1"/>
        <end position="254"/>
    </location>
</feature>